<organism evidence="3">
    <name type="scientific">Boodleopsis pusilla</name>
    <dbReference type="NCBI Taxonomy" id="381415"/>
    <lineage>
        <taxon>Eukaryota</taxon>
        <taxon>Viridiplantae</taxon>
        <taxon>Chlorophyta</taxon>
        <taxon>core chlorophytes</taxon>
        <taxon>Ulvophyceae</taxon>
        <taxon>TCBD clade</taxon>
        <taxon>Bryopsidales</taxon>
        <taxon>Halimedineae</taxon>
        <taxon>Halimedaceae</taxon>
        <taxon>Rhipileae</taxon>
        <taxon>Boodleopsis</taxon>
    </lineage>
</organism>
<keyword evidence="1" id="KW-0175">Coiled coil</keyword>
<keyword evidence="2" id="KW-0472">Membrane</keyword>
<dbReference type="RefSeq" id="YP_009518879.1">
    <property type="nucleotide sequence ID" value="NC_039520.1"/>
</dbReference>
<feature type="transmembrane region" description="Helical" evidence="2">
    <location>
        <begin position="92"/>
        <end position="118"/>
    </location>
</feature>
<evidence type="ECO:0000256" key="2">
    <source>
        <dbReference type="SAM" id="Phobius"/>
    </source>
</evidence>
<geneLocation type="chloroplast" evidence="3"/>
<keyword evidence="3" id="KW-0150">Chloroplast</keyword>
<reference evidence="3" key="2">
    <citation type="journal article" date="2019" name="Mol. Phylogenet. Evol.">
        <title>Reassessment of the classification of bryopsidales (chlorophyta) based on chloroplast phylogenomic analyses.</title>
        <authorList>
            <person name="Cremen M.C."/>
            <person name="Leliaert F."/>
            <person name="West J."/>
            <person name="Lam D.W."/>
            <person name="Shimada S."/>
            <person name="Lopez-Bautista J.M."/>
            <person name="Verbruggen H."/>
        </authorList>
    </citation>
    <scope>NUCLEOTIDE SEQUENCE</scope>
</reference>
<gene>
    <name evidence="3" type="primary">ycf1</name>
</gene>
<feature type="coiled-coil region" evidence="1">
    <location>
        <begin position="674"/>
        <end position="708"/>
    </location>
</feature>
<proteinExistence type="predicted"/>
<sequence>MSLIPLTETIKNTIEVLNQIYEMPRSDGQLVTFFKFLSQTSFYWFSYFVRLEWIYDFVKLPILLPEMAESIFSEMPHSHLSFLPMEPSDNSLGTSFVIGFFNCFFLYFPLSPVHWIWLRYVLLDGQKVAWAGWAATLGLIAGNLSLFGCCLFGCRPIMNIWFGLEPFSYFFGVWLVLKVIFDMVHSPSLIKSRYPKSQLWKIFFIHCGCVWADQSGFYQFFGNLSVQSGFSLLDVVPSSSILYFMGVFLGSFFWTFIISQTLIQVGYFFPIITKYTYSSWIRGVHYFCVIGSIALTLTSFGFYGADYLLMKPLGFLPQDQALELVTLSAQTKDTSQGRLGEKSNFGSVDTDLSTFDRARYAGGPLVEFHIESLNFQEEYAWRSRIDRFSSRGLNRGGGLLDKYITTQLGPMDQALQKQRKYRKRAQQIQRLKQKKEKIQVPPPIETPISSTSDSDDIDSMDNVYEIPSADLEENWVESYQQLIERYIEDYTAEANSEDSEIPDLGEDKMIRFSAFSELAKYGFDSFSIIDTVELDPFDEELTRDLKEKFSENIINKFLIRFDMSQFLNRQPQSHQLTSQEEISLFKKRLALSYYFDTLRSSFQVPDKFQPLFCGPKSYANRVYNQQFKGTLKIVERLFSIHLEDEENIPSLPIPKPEASSQNKESDVQKNQKKIVNFKVEENEFTRQANRLENEYLRLKKEQKEKSVLKFDQPLYKTQFIKQNPFVHEQFMDQMPSLIHEADVQPFLEEESSYPFFVGWDNEQRKFVVTNRLLTRENILSKITIPKKIKYRKLSSTTQTNTNSNPTFTFTTWPVAEKALKNQPAFSRFFSTYEEMVNSAEDLFKYAEPGMEEDTIIYKKLPYIVRRIGFELKDQPYLAPKMGGFIWPGNEPLKYKFQFNVFIKNLLKKLG</sequence>
<accession>A0A386AZC6</accession>
<dbReference type="AlphaFoldDB" id="A0A386AZC6"/>
<feature type="transmembrane region" description="Helical" evidence="2">
    <location>
        <begin position="130"/>
        <end position="154"/>
    </location>
</feature>
<keyword evidence="2" id="KW-1133">Transmembrane helix</keyword>
<keyword evidence="2" id="KW-0812">Transmembrane</keyword>
<evidence type="ECO:0000313" key="3">
    <source>
        <dbReference type="EMBL" id="AYC64798.1"/>
    </source>
</evidence>
<evidence type="ECO:0000256" key="1">
    <source>
        <dbReference type="SAM" id="Coils"/>
    </source>
</evidence>
<feature type="transmembrane region" description="Helical" evidence="2">
    <location>
        <begin position="284"/>
        <end position="305"/>
    </location>
</feature>
<evidence type="ECO:0008006" key="4">
    <source>
        <dbReference type="Google" id="ProtNLM"/>
    </source>
</evidence>
<dbReference type="EMBL" id="MH591103">
    <property type="protein sequence ID" value="AYC64798.1"/>
    <property type="molecule type" value="Genomic_DNA"/>
</dbReference>
<name>A0A386AZC6_9CHLO</name>
<feature type="transmembrane region" description="Helical" evidence="2">
    <location>
        <begin position="241"/>
        <end position="263"/>
    </location>
</feature>
<feature type="transmembrane region" description="Helical" evidence="2">
    <location>
        <begin position="160"/>
        <end position="181"/>
    </location>
</feature>
<reference evidence="3" key="1">
    <citation type="submission" date="2018-07" db="EMBL/GenBank/DDBJ databases">
        <authorList>
            <person name="Quirk P.G."/>
            <person name="Krulwich T.A."/>
        </authorList>
    </citation>
    <scope>NUCLEOTIDE SEQUENCE</scope>
</reference>
<protein>
    <recommendedName>
        <fullName evidence="4">Ycf1</fullName>
    </recommendedName>
</protein>
<keyword evidence="3" id="KW-0934">Plastid</keyword>
<dbReference type="GeneID" id="38278610"/>